<evidence type="ECO:0000256" key="3">
    <source>
        <dbReference type="ARBA" id="ARBA00007520"/>
    </source>
</evidence>
<dbReference type="Pfam" id="PF07690">
    <property type="entry name" value="MFS_1"/>
    <property type="match status" value="1"/>
</dbReference>
<dbReference type="AlphaFoldDB" id="A0A4Q5LF66"/>
<dbReference type="PROSITE" id="PS00216">
    <property type="entry name" value="SUGAR_TRANSPORT_1"/>
    <property type="match status" value="1"/>
</dbReference>
<keyword evidence="7 8" id="KW-0472">Membrane</keyword>
<feature type="domain" description="Major facilitator superfamily (MFS) profile" evidence="9">
    <location>
        <begin position="8"/>
        <end position="409"/>
    </location>
</feature>
<evidence type="ECO:0000256" key="2">
    <source>
        <dbReference type="ARBA" id="ARBA00004141"/>
    </source>
</evidence>
<dbReference type="InterPro" id="IPR011701">
    <property type="entry name" value="MFS"/>
</dbReference>
<comment type="caution">
    <text evidence="10">The sequence shown here is derived from an EMBL/GenBank/DDBJ whole genome shotgun (WGS) entry which is preliminary data.</text>
</comment>
<feature type="transmembrane region" description="Helical" evidence="8">
    <location>
        <begin position="220"/>
        <end position="238"/>
    </location>
</feature>
<evidence type="ECO:0000256" key="7">
    <source>
        <dbReference type="ARBA" id="ARBA00023136"/>
    </source>
</evidence>
<accession>A0A4Q5LF66</accession>
<dbReference type="GO" id="GO:0016020">
    <property type="term" value="C:membrane"/>
    <property type="evidence" value="ECO:0007669"/>
    <property type="project" value="UniProtKB-SubCell"/>
</dbReference>
<comment type="function">
    <text evidence="1">Resistance to tetracycline by an active tetracycline efflux. This is an energy-dependent process that decreases the accumulation of the antibiotic in whole cells. This protein functions as a metal-tetracycline/H(+) antiporter.</text>
</comment>
<feature type="transmembrane region" description="Helical" evidence="8">
    <location>
        <begin position="110"/>
        <end position="131"/>
    </location>
</feature>
<keyword evidence="4" id="KW-0813">Transport</keyword>
<comment type="similarity">
    <text evidence="3">Belongs to the major facilitator superfamily. TCR/Tet family.</text>
</comment>
<feature type="transmembrane region" description="Helical" evidence="8">
    <location>
        <begin position="54"/>
        <end position="73"/>
    </location>
</feature>
<feature type="transmembrane region" description="Helical" evidence="8">
    <location>
        <begin position="258"/>
        <end position="278"/>
    </location>
</feature>
<evidence type="ECO:0000256" key="8">
    <source>
        <dbReference type="SAM" id="Phobius"/>
    </source>
</evidence>
<dbReference type="InterPro" id="IPR001958">
    <property type="entry name" value="Tet-R_TetA/multi-R_MdtG-like"/>
</dbReference>
<dbReference type="PROSITE" id="PS50850">
    <property type="entry name" value="MFS"/>
    <property type="match status" value="1"/>
</dbReference>
<feature type="transmembrane region" description="Helical" evidence="8">
    <location>
        <begin position="85"/>
        <end position="104"/>
    </location>
</feature>
<dbReference type="PRINTS" id="PR01035">
    <property type="entry name" value="TCRTETA"/>
</dbReference>
<protein>
    <submittedName>
        <fullName evidence="10">MFS transporter</fullName>
    </submittedName>
</protein>
<dbReference type="PANTHER" id="PTHR23504">
    <property type="entry name" value="MAJOR FACILITATOR SUPERFAMILY DOMAIN-CONTAINING PROTEIN 10"/>
    <property type="match status" value="1"/>
</dbReference>
<evidence type="ECO:0000256" key="1">
    <source>
        <dbReference type="ARBA" id="ARBA00003279"/>
    </source>
</evidence>
<feature type="transmembrane region" description="Helical" evidence="8">
    <location>
        <begin position="290"/>
        <end position="308"/>
    </location>
</feature>
<organism evidence="10 11">
    <name type="scientific">Hymenobacter persicinus</name>
    <dbReference type="NCBI Taxonomy" id="2025506"/>
    <lineage>
        <taxon>Bacteria</taxon>
        <taxon>Pseudomonadati</taxon>
        <taxon>Bacteroidota</taxon>
        <taxon>Cytophagia</taxon>
        <taxon>Cytophagales</taxon>
        <taxon>Hymenobacteraceae</taxon>
        <taxon>Hymenobacter</taxon>
    </lineage>
</organism>
<keyword evidence="5 8" id="KW-0812">Transmembrane</keyword>
<dbReference type="OrthoDB" id="9793283at2"/>
<reference evidence="10 11" key="1">
    <citation type="submission" date="2019-02" db="EMBL/GenBank/DDBJ databases">
        <title>Bacterial novel species isolated from soil.</title>
        <authorList>
            <person name="Jung H.-Y."/>
        </authorList>
    </citation>
    <scope>NUCLEOTIDE SEQUENCE [LARGE SCALE GENOMIC DNA]</scope>
    <source>
        <strain evidence="10 11">1-3-3-3</strain>
    </source>
</reference>
<dbReference type="Proteomes" id="UP000294155">
    <property type="component" value="Unassembled WGS sequence"/>
</dbReference>
<keyword evidence="6 8" id="KW-1133">Transmembrane helix</keyword>
<dbReference type="SUPFAM" id="SSF103473">
    <property type="entry name" value="MFS general substrate transporter"/>
    <property type="match status" value="1"/>
</dbReference>
<feature type="transmembrane region" description="Helical" evidence="8">
    <location>
        <begin position="143"/>
        <end position="165"/>
    </location>
</feature>
<feature type="transmembrane region" description="Helical" evidence="8">
    <location>
        <begin position="7"/>
        <end position="34"/>
    </location>
</feature>
<dbReference type="PANTHER" id="PTHR23504:SF15">
    <property type="entry name" value="MAJOR FACILITATOR SUPERFAMILY (MFS) PROFILE DOMAIN-CONTAINING PROTEIN"/>
    <property type="match status" value="1"/>
</dbReference>
<dbReference type="GO" id="GO:0022857">
    <property type="term" value="F:transmembrane transporter activity"/>
    <property type="evidence" value="ECO:0007669"/>
    <property type="project" value="InterPro"/>
</dbReference>
<dbReference type="InterPro" id="IPR005829">
    <property type="entry name" value="Sugar_transporter_CS"/>
</dbReference>
<proteinExistence type="inferred from homology"/>
<feature type="transmembrane region" description="Helical" evidence="8">
    <location>
        <begin position="171"/>
        <end position="191"/>
    </location>
</feature>
<evidence type="ECO:0000313" key="11">
    <source>
        <dbReference type="Proteomes" id="UP000294155"/>
    </source>
</evidence>
<evidence type="ECO:0000259" key="9">
    <source>
        <dbReference type="PROSITE" id="PS50850"/>
    </source>
</evidence>
<evidence type="ECO:0000256" key="6">
    <source>
        <dbReference type="ARBA" id="ARBA00022989"/>
    </source>
</evidence>
<gene>
    <name evidence="10" type="ORF">EWM57_06835</name>
</gene>
<name>A0A4Q5LF66_9BACT</name>
<comment type="subcellular location">
    <subcellularLocation>
        <location evidence="2">Membrane</location>
        <topology evidence="2">Multi-pass membrane protein</topology>
    </subcellularLocation>
</comment>
<dbReference type="CDD" id="cd17388">
    <property type="entry name" value="MFS_TetA"/>
    <property type="match status" value="1"/>
</dbReference>
<sequence>MSDKRPAALGFIFVTLLLDVIGFGIIIPIMPKLIGDLLGSHLSAAERLSEAARYGGWMMFAFASMQFLFSPVLGNLSDKFGRRPVLLFALFGFGLDYLFLAFAPSIGWLFVGRIIAGITGASFSTAMAYIADISPPEKRAQNFGLVGAAFGMGFAIGPVIGGLLSGFGPRVPFLVAAVLTLCNWLYGYFILPESLDQAHRRPFDWKRANPIGSLRQLQRYPVILGMVGSLVCIYLAAHSTQSTWSYYTMYKFSWTAKWVGYSLGAIGILTGLVQGLLIRWVNPKLGPKRSVFIGLGMYAVGFLLFAFATEGWMMFAFLVPYCLGGIAGPALQGIMSGQVPANEQGELQGALTSLVSLTSIVGPPFMTNLFSYFTGPEAPVHFPGAAFLAGAVLTVVSVLLAVRSLANYVAPTPAPAAAELVEPNATEAHA</sequence>
<dbReference type="InterPro" id="IPR036259">
    <property type="entry name" value="MFS_trans_sf"/>
</dbReference>
<dbReference type="Gene3D" id="1.20.1250.20">
    <property type="entry name" value="MFS general substrate transporter like domains"/>
    <property type="match status" value="1"/>
</dbReference>
<dbReference type="InterPro" id="IPR020846">
    <property type="entry name" value="MFS_dom"/>
</dbReference>
<dbReference type="EMBL" id="SEWE01000010">
    <property type="protein sequence ID" value="RYU81286.1"/>
    <property type="molecule type" value="Genomic_DNA"/>
</dbReference>
<evidence type="ECO:0000256" key="4">
    <source>
        <dbReference type="ARBA" id="ARBA00022448"/>
    </source>
</evidence>
<keyword evidence="11" id="KW-1185">Reference proteome</keyword>
<dbReference type="RefSeq" id="WP_129920392.1">
    <property type="nucleotide sequence ID" value="NZ_SEWE01000010.1"/>
</dbReference>
<feature type="transmembrane region" description="Helical" evidence="8">
    <location>
        <begin position="385"/>
        <end position="402"/>
    </location>
</feature>
<evidence type="ECO:0000256" key="5">
    <source>
        <dbReference type="ARBA" id="ARBA00022692"/>
    </source>
</evidence>
<evidence type="ECO:0000313" key="10">
    <source>
        <dbReference type="EMBL" id="RYU81286.1"/>
    </source>
</evidence>